<accession>A0A5J4N9L9</accession>
<gene>
    <name evidence="8" type="ORF">DEA37_0010041</name>
</gene>
<dbReference type="PANTHER" id="PTHR45799">
    <property type="entry name" value="RETICULON-LIKE PROTEIN"/>
    <property type="match status" value="1"/>
</dbReference>
<dbReference type="EMBL" id="QNGE01005225">
    <property type="protein sequence ID" value="KAA3672193.1"/>
    <property type="molecule type" value="Genomic_DNA"/>
</dbReference>
<protein>
    <recommendedName>
        <fullName evidence="6">Reticulon-like protein</fullName>
    </recommendedName>
</protein>
<keyword evidence="9" id="KW-1185">Reference proteome</keyword>
<dbReference type="InterPro" id="IPR046964">
    <property type="entry name" value="RTN1-4"/>
</dbReference>
<name>A0A5J4N9L9_9TREM</name>
<evidence type="ECO:0000256" key="1">
    <source>
        <dbReference type="ARBA" id="ARBA00004477"/>
    </source>
</evidence>
<evidence type="ECO:0000256" key="2">
    <source>
        <dbReference type="ARBA" id="ARBA00022692"/>
    </source>
</evidence>
<comment type="caution">
    <text evidence="8">The sequence shown here is derived from an EMBL/GenBank/DDBJ whole genome shotgun (WGS) entry which is preliminary data.</text>
</comment>
<dbReference type="Proteomes" id="UP000324629">
    <property type="component" value="Unassembled WGS sequence"/>
</dbReference>
<dbReference type="AlphaFoldDB" id="A0A5J4N9L9"/>
<keyword evidence="5 6" id="KW-0472">Membrane</keyword>
<dbReference type="Pfam" id="PF02453">
    <property type="entry name" value="Reticulon"/>
    <property type="match status" value="1"/>
</dbReference>
<feature type="transmembrane region" description="Helical" evidence="6">
    <location>
        <begin position="137"/>
        <end position="167"/>
    </location>
</feature>
<dbReference type="PANTHER" id="PTHR45799:SF2">
    <property type="entry name" value="RETICULON-LIKE PROTEIN"/>
    <property type="match status" value="1"/>
</dbReference>
<proteinExistence type="predicted"/>
<evidence type="ECO:0000256" key="6">
    <source>
        <dbReference type="RuleBase" id="RU363132"/>
    </source>
</evidence>
<dbReference type="PROSITE" id="PS50845">
    <property type="entry name" value="RETICULON"/>
    <property type="match status" value="1"/>
</dbReference>
<keyword evidence="2 6" id="KW-0812">Transmembrane</keyword>
<sequence>MSSDILPLTMIAEQLLLWNDPTKSGIFVVLVLTVLFSLSCLSLVSVLAYAGLSLLCCTTAARLYQYLLKPTKNVATSNVTEASTTTDLFGEWFNKDIKLSGDWMSKHAVSLSSALEPYLVQLQSVLLLKSYTETCKFLVLLYSLSILGSCFNLLTLIIIGFILLFTLPKIYRLYQCTFCRDISARIYLLNSRNRWIRCTKNCGSIFPLSIETLLVCDVDRLLYTSQDVANAICIRALTIDFLSRTFTICPSVQCRFLPNPGRPNANCIGESSRSKEKRVDVEASLDHPFDSVL</sequence>
<evidence type="ECO:0000313" key="8">
    <source>
        <dbReference type="EMBL" id="KAA3672193.1"/>
    </source>
</evidence>
<reference evidence="8 9" key="1">
    <citation type="journal article" date="2019" name="Gigascience">
        <title>Whole-genome sequence of the oriental lung fluke Paragonimus westermani.</title>
        <authorList>
            <person name="Oey H."/>
            <person name="Zakrzewski M."/>
            <person name="Narain K."/>
            <person name="Devi K.R."/>
            <person name="Agatsuma T."/>
            <person name="Nawaratna S."/>
            <person name="Gobert G.N."/>
            <person name="Jones M.K."/>
            <person name="Ragan M.A."/>
            <person name="McManus D.P."/>
            <person name="Krause L."/>
        </authorList>
    </citation>
    <scope>NUCLEOTIDE SEQUENCE [LARGE SCALE GENOMIC DNA]</scope>
    <source>
        <strain evidence="8 9">IND2009</strain>
    </source>
</reference>
<organism evidence="8 9">
    <name type="scientific">Paragonimus westermani</name>
    <dbReference type="NCBI Taxonomy" id="34504"/>
    <lineage>
        <taxon>Eukaryota</taxon>
        <taxon>Metazoa</taxon>
        <taxon>Spiralia</taxon>
        <taxon>Lophotrochozoa</taxon>
        <taxon>Platyhelminthes</taxon>
        <taxon>Trematoda</taxon>
        <taxon>Digenea</taxon>
        <taxon>Plagiorchiida</taxon>
        <taxon>Troglotremata</taxon>
        <taxon>Troglotrematidae</taxon>
        <taxon>Paragonimus</taxon>
    </lineage>
</organism>
<keyword evidence="3 6" id="KW-0256">Endoplasmic reticulum</keyword>
<evidence type="ECO:0000256" key="3">
    <source>
        <dbReference type="ARBA" id="ARBA00022824"/>
    </source>
</evidence>
<comment type="subcellular location">
    <subcellularLocation>
        <location evidence="1 6">Endoplasmic reticulum membrane</location>
        <topology evidence="1 6">Multi-pass membrane protein</topology>
    </subcellularLocation>
</comment>
<evidence type="ECO:0000256" key="5">
    <source>
        <dbReference type="ARBA" id="ARBA00023136"/>
    </source>
</evidence>
<evidence type="ECO:0000259" key="7">
    <source>
        <dbReference type="PROSITE" id="PS50845"/>
    </source>
</evidence>
<dbReference type="GO" id="GO:0005789">
    <property type="term" value="C:endoplasmic reticulum membrane"/>
    <property type="evidence" value="ECO:0007669"/>
    <property type="project" value="UniProtKB-SubCell"/>
</dbReference>
<keyword evidence="4 6" id="KW-1133">Transmembrane helix</keyword>
<feature type="transmembrane region" description="Helical" evidence="6">
    <location>
        <begin position="26"/>
        <end position="52"/>
    </location>
</feature>
<evidence type="ECO:0000256" key="4">
    <source>
        <dbReference type="ARBA" id="ARBA00022989"/>
    </source>
</evidence>
<evidence type="ECO:0000313" key="9">
    <source>
        <dbReference type="Proteomes" id="UP000324629"/>
    </source>
</evidence>
<feature type="domain" description="Reticulon" evidence="7">
    <location>
        <begin position="12"/>
        <end position="175"/>
    </location>
</feature>
<dbReference type="InterPro" id="IPR003388">
    <property type="entry name" value="Reticulon"/>
</dbReference>